<dbReference type="Proteomes" id="UP000326396">
    <property type="component" value="Linkage Group LG8"/>
</dbReference>
<proteinExistence type="predicted"/>
<dbReference type="OrthoDB" id="1099292at2759"/>
<gene>
    <name evidence="1" type="ORF">E3N88_37845</name>
</gene>
<sequence length="200" mass="22458">MYMHSPHTSHFNALKRILRYIEGTINFGLHLTKAATSFLVAYTDAYWASSPDTRWSTSGYCTYFGDNLVSWSSKRHATISRSSAEAEYRGVANVVADLCWIHNLLLELHLAPSQASIVYCDNISAIYLSQNTVQHQRTKHIELDIHFFLEQVQSGSIRVLHVSSGFQIVNIFTTGLPHVLFEHFRSNLTIGSLPASTVGV</sequence>
<dbReference type="InterPro" id="IPR043502">
    <property type="entry name" value="DNA/RNA_pol_sf"/>
</dbReference>
<dbReference type="PANTHER" id="PTHR11439">
    <property type="entry name" value="GAG-POL-RELATED RETROTRANSPOSON"/>
    <property type="match status" value="1"/>
</dbReference>
<evidence type="ECO:0000313" key="1">
    <source>
        <dbReference type="EMBL" id="KAD2804468.1"/>
    </source>
</evidence>
<dbReference type="AlphaFoldDB" id="A0A5N6LSA3"/>
<accession>A0A5N6LSA3</accession>
<name>A0A5N6LSA3_9ASTR</name>
<dbReference type="CDD" id="cd09272">
    <property type="entry name" value="RNase_HI_RT_Ty1"/>
    <property type="match status" value="1"/>
</dbReference>
<dbReference type="PANTHER" id="PTHR11439:SF524">
    <property type="entry name" value="RNA-DIRECTED DNA POLYMERASE, PROTEIN KINASE RLK-PELLE-DLSV FAMILY"/>
    <property type="match status" value="1"/>
</dbReference>
<keyword evidence="2" id="KW-1185">Reference proteome</keyword>
<protein>
    <recommendedName>
        <fullName evidence="3">Reverse transcriptase Ty1/copia-type domain-containing protein</fullName>
    </recommendedName>
</protein>
<evidence type="ECO:0000313" key="2">
    <source>
        <dbReference type="Proteomes" id="UP000326396"/>
    </source>
</evidence>
<reference evidence="1 2" key="1">
    <citation type="submission" date="2019-05" db="EMBL/GenBank/DDBJ databases">
        <title>Mikania micrantha, genome provides insights into the molecular mechanism of rapid growth.</title>
        <authorList>
            <person name="Liu B."/>
        </authorList>
    </citation>
    <scope>NUCLEOTIDE SEQUENCE [LARGE SCALE GENOMIC DNA]</scope>
    <source>
        <strain evidence="1">NLD-2019</strain>
        <tissue evidence="1">Leaf</tissue>
    </source>
</reference>
<comment type="caution">
    <text evidence="1">The sequence shown here is derived from an EMBL/GenBank/DDBJ whole genome shotgun (WGS) entry which is preliminary data.</text>
</comment>
<evidence type="ECO:0008006" key="3">
    <source>
        <dbReference type="Google" id="ProtNLM"/>
    </source>
</evidence>
<dbReference type="EMBL" id="SZYD01000018">
    <property type="protein sequence ID" value="KAD2804468.1"/>
    <property type="molecule type" value="Genomic_DNA"/>
</dbReference>
<organism evidence="1 2">
    <name type="scientific">Mikania micrantha</name>
    <name type="common">bitter vine</name>
    <dbReference type="NCBI Taxonomy" id="192012"/>
    <lineage>
        <taxon>Eukaryota</taxon>
        <taxon>Viridiplantae</taxon>
        <taxon>Streptophyta</taxon>
        <taxon>Embryophyta</taxon>
        <taxon>Tracheophyta</taxon>
        <taxon>Spermatophyta</taxon>
        <taxon>Magnoliopsida</taxon>
        <taxon>eudicotyledons</taxon>
        <taxon>Gunneridae</taxon>
        <taxon>Pentapetalae</taxon>
        <taxon>asterids</taxon>
        <taxon>campanulids</taxon>
        <taxon>Asterales</taxon>
        <taxon>Asteraceae</taxon>
        <taxon>Asteroideae</taxon>
        <taxon>Heliantheae alliance</taxon>
        <taxon>Eupatorieae</taxon>
        <taxon>Mikania</taxon>
    </lineage>
</organism>
<dbReference type="SUPFAM" id="SSF56672">
    <property type="entry name" value="DNA/RNA polymerases"/>
    <property type="match status" value="1"/>
</dbReference>